<dbReference type="Proteomes" id="UP000538292">
    <property type="component" value="Unassembled WGS sequence"/>
</dbReference>
<evidence type="ECO:0000256" key="2">
    <source>
        <dbReference type="ARBA" id="ARBA00022475"/>
    </source>
</evidence>
<comment type="caution">
    <text evidence="9">The sequence shown here is derived from an EMBL/GenBank/DDBJ whole genome shotgun (WGS) entry which is preliminary data.</text>
</comment>
<keyword evidence="3 8" id="KW-0812">Transmembrane</keyword>
<keyword evidence="2 8" id="KW-1003">Cell membrane</keyword>
<dbReference type="AlphaFoldDB" id="A0A7W2ART7"/>
<evidence type="ECO:0000313" key="9">
    <source>
        <dbReference type="EMBL" id="MBA4602948.1"/>
    </source>
</evidence>
<keyword evidence="10" id="KW-1185">Reference proteome</keyword>
<evidence type="ECO:0000256" key="6">
    <source>
        <dbReference type="ARBA" id="ARBA00023136"/>
    </source>
</evidence>
<keyword evidence="6 8" id="KW-0472">Membrane</keyword>
<protein>
    <recommendedName>
        <fullName evidence="8">Putative manganese efflux pump MntP</fullName>
    </recommendedName>
</protein>
<reference evidence="9 10" key="1">
    <citation type="submission" date="2020-07" db="EMBL/GenBank/DDBJ databases">
        <title>Thermoactinomyces phylogeny.</title>
        <authorList>
            <person name="Dunlap C."/>
        </authorList>
    </citation>
    <scope>NUCLEOTIDE SEQUENCE [LARGE SCALE GENOMIC DNA]</scope>
    <source>
        <strain evidence="9 10">AMNI-1</strain>
    </source>
</reference>
<comment type="subcellular location">
    <subcellularLocation>
        <location evidence="8">Cell membrane</location>
        <topology evidence="8">Multi-pass membrane protein</topology>
    </subcellularLocation>
</comment>
<dbReference type="RefSeq" id="WP_181740985.1">
    <property type="nucleotide sequence ID" value="NZ_JACEOL010000036.1"/>
</dbReference>
<organism evidence="9 10">
    <name type="scientific">Thermoactinomyces mirandus</name>
    <dbReference type="NCBI Taxonomy" id="2756294"/>
    <lineage>
        <taxon>Bacteria</taxon>
        <taxon>Bacillati</taxon>
        <taxon>Bacillota</taxon>
        <taxon>Bacilli</taxon>
        <taxon>Bacillales</taxon>
        <taxon>Thermoactinomycetaceae</taxon>
        <taxon>Thermoactinomyces</taxon>
    </lineage>
</organism>
<name>A0A7W2ART7_9BACL</name>
<keyword evidence="4 8" id="KW-1133">Transmembrane helix</keyword>
<comment type="caution">
    <text evidence="8">Lacks conserved residue(s) required for the propagation of feature annotation.</text>
</comment>
<feature type="transmembrane region" description="Helical" evidence="8">
    <location>
        <begin position="165"/>
        <end position="185"/>
    </location>
</feature>
<feature type="transmembrane region" description="Helical" evidence="8">
    <location>
        <begin position="12"/>
        <end position="32"/>
    </location>
</feature>
<evidence type="ECO:0000313" key="10">
    <source>
        <dbReference type="Proteomes" id="UP000538292"/>
    </source>
</evidence>
<evidence type="ECO:0000256" key="3">
    <source>
        <dbReference type="ARBA" id="ARBA00022692"/>
    </source>
</evidence>
<keyword evidence="7 8" id="KW-0464">Manganese</keyword>
<comment type="similarity">
    <text evidence="8">Belongs to the MntP (TC 9.B.29) family.</text>
</comment>
<dbReference type="PANTHER" id="PTHR35529">
    <property type="entry name" value="MANGANESE EFFLUX PUMP MNTP-RELATED"/>
    <property type="match status" value="1"/>
</dbReference>
<evidence type="ECO:0000256" key="7">
    <source>
        <dbReference type="ARBA" id="ARBA00023211"/>
    </source>
</evidence>
<accession>A0A7W2ART7</accession>
<evidence type="ECO:0000256" key="4">
    <source>
        <dbReference type="ARBA" id="ARBA00022989"/>
    </source>
</evidence>
<dbReference type="InterPro" id="IPR022929">
    <property type="entry name" value="Put_MntP"/>
</dbReference>
<dbReference type="GO" id="GO:0005384">
    <property type="term" value="F:manganese ion transmembrane transporter activity"/>
    <property type="evidence" value="ECO:0007669"/>
    <property type="project" value="UniProtKB-UniRule"/>
</dbReference>
<keyword evidence="1 8" id="KW-0813">Transport</keyword>
<evidence type="ECO:0000256" key="8">
    <source>
        <dbReference type="HAMAP-Rule" id="MF_01521"/>
    </source>
</evidence>
<dbReference type="PANTHER" id="PTHR35529:SF1">
    <property type="entry name" value="MANGANESE EFFLUX PUMP MNTP-RELATED"/>
    <property type="match status" value="1"/>
</dbReference>
<feature type="transmembrane region" description="Helical" evidence="8">
    <location>
        <begin position="44"/>
        <end position="68"/>
    </location>
</feature>
<evidence type="ECO:0000256" key="5">
    <source>
        <dbReference type="ARBA" id="ARBA00023065"/>
    </source>
</evidence>
<dbReference type="EMBL" id="JACEOL010000036">
    <property type="protein sequence ID" value="MBA4602948.1"/>
    <property type="molecule type" value="Genomic_DNA"/>
</dbReference>
<proteinExistence type="inferred from homology"/>
<comment type="function">
    <text evidence="8">Probably functions as a manganese efflux pump.</text>
</comment>
<sequence>MELTLAQWGQVLTLSMIAVALGMDAFSLGIGLGMRRLSVRQMAWLSLSVGIFHILMPLVGMGLGRLLGSVIKEIAVTFGGGMLCFQGLNMLYQVLRGDKAEKIEIQSVTETLLLSLSVSMDSLSAGLSLGLFDTDVILTILLFGIAGLMMAGTGLLLGRFVGGWIGRYGEILGGFILLFLGGKFLF</sequence>
<feature type="transmembrane region" description="Helical" evidence="8">
    <location>
        <begin position="137"/>
        <end position="158"/>
    </location>
</feature>
<dbReference type="InterPro" id="IPR003810">
    <property type="entry name" value="Mntp/YtaF"/>
</dbReference>
<dbReference type="Pfam" id="PF02659">
    <property type="entry name" value="Mntp"/>
    <property type="match status" value="1"/>
</dbReference>
<keyword evidence="5 8" id="KW-0406">Ion transport</keyword>
<dbReference type="GO" id="GO:0005886">
    <property type="term" value="C:plasma membrane"/>
    <property type="evidence" value="ECO:0007669"/>
    <property type="project" value="UniProtKB-SubCell"/>
</dbReference>
<gene>
    <name evidence="8" type="primary">mntP</name>
    <name evidence="9" type="ORF">H2C83_11610</name>
</gene>
<dbReference type="HAMAP" id="MF_01521">
    <property type="entry name" value="MntP_pump"/>
    <property type="match status" value="1"/>
</dbReference>
<evidence type="ECO:0000256" key="1">
    <source>
        <dbReference type="ARBA" id="ARBA00022448"/>
    </source>
</evidence>